<proteinExistence type="predicted"/>
<keyword evidence="3" id="KW-0732">Signal</keyword>
<protein>
    <recommendedName>
        <fullName evidence="6">Repeat protein</fullName>
    </recommendedName>
</protein>
<feature type="region of interest" description="Disordered" evidence="2">
    <location>
        <begin position="1432"/>
        <end position="1471"/>
    </location>
</feature>
<gene>
    <name evidence="4" type="ORF">HMPREF1866_01328</name>
</gene>
<feature type="coiled-coil region" evidence="1">
    <location>
        <begin position="1362"/>
        <end position="1409"/>
    </location>
</feature>
<accession>A0A133ZQG6</accession>
<evidence type="ECO:0000313" key="5">
    <source>
        <dbReference type="Proteomes" id="UP000070394"/>
    </source>
</evidence>
<dbReference type="STRING" id="467210.HMPREF1866_01328"/>
<dbReference type="Proteomes" id="UP000070394">
    <property type="component" value="Unassembled WGS sequence"/>
</dbReference>
<reference evidence="5" key="1">
    <citation type="submission" date="2016-01" db="EMBL/GenBank/DDBJ databases">
        <authorList>
            <person name="Mitreva M."/>
            <person name="Pepin K.H."/>
            <person name="Mihindukulasuriya K.A."/>
            <person name="Fulton R."/>
            <person name="Fronick C."/>
            <person name="O'Laughlin M."/>
            <person name="Miner T."/>
            <person name="Herter B."/>
            <person name="Rosa B.A."/>
            <person name="Cordes M."/>
            <person name="Tomlinson C."/>
            <person name="Wollam A."/>
            <person name="Palsikar V.B."/>
            <person name="Mardis E.R."/>
            <person name="Wilson R.K."/>
        </authorList>
    </citation>
    <scope>NUCLEOTIDE SEQUENCE [LARGE SCALE GENOMIC DNA]</scope>
    <source>
        <strain evidence="5">DNF00896</strain>
    </source>
</reference>
<name>A0A133ZQG6_9FIRM</name>
<feature type="chain" id="PRO_5007461004" description="Repeat protein" evidence="3">
    <location>
        <begin position="41"/>
        <end position="1539"/>
    </location>
</feature>
<evidence type="ECO:0008006" key="6">
    <source>
        <dbReference type="Google" id="ProtNLM"/>
    </source>
</evidence>
<evidence type="ECO:0000256" key="1">
    <source>
        <dbReference type="SAM" id="Coils"/>
    </source>
</evidence>
<sequence>MELSDIGEKMKRKTIKAKISAALSASMALAMLAPAMPAMAAGDAPQPNGFKIDFRSKNQSKVPFVKDLFIAGGTAGATITADYKGMKYDTANQELYLPFLGTDGNFAAGNAPTASVDSNSGAESVQAWTALGLDGYKISGYTDASANGRNTVTVNPARFPMTGLTYYATLSADGSTYPYKVTHNYESGTTYVPGVANGEVTDGTAKPVLTPVTNAIPKNIPGYKVTRVEAKLKEPNTLATETLTTSPLASGTSNLYITSDKRVTGDTTNRGFEADFYYKKDTGKSFTIRVFDSKFKNSADVASGTVETTQQRSSANVTAPVLTDVASTPYNISANTAIIGDGSSADQTMYILDPTTPVKIAYTKGEPATAPGTDPLGNPIAVGQFTTDGTGTGTGNVIKTLIPADNIAGAYNKLTEDTTSTTGGPHPRNTHRITGEMPNQGVTVTYNYIQNPAYTTSVKVIYLDQLGNNITDKVANAISAAAEPATGATPRTFYKENVTTPTYLYAKANGLQSGETSYNLDIPAPVLNSYGGSATAPAGLANPQISADDVNSWGNSYTTALNAAFQTTWSTSSPKFTVTTAGPLASQTVYVTYQQDPGSIAYINYSTGSAGGDLKTVVAGNTVDWDPTAAGQSIPTVTKQNVQADGSYDVVIDPNSTTDPTKMPDAVPNQGYSNATWYYGTTAITSFPVTLHVPAAPAGGNNSTVKLTAKFDKNAANWNTYNLAAGNGNVQLLRGTSEEVLNIDASGNPRAITLGDLTSAALGSGAVPDTGYTVKWFDQSWNEIDYTTDITSLNGQTLTVLGVSTTPAAVYTPNVTGSLHPTTATPTLSIDPNLPDPIDPTLQYVVTDPATGNVVAVVPGSQLMANGGQITDPAIVPGNTYNVSVAPATATGIAVGSPIPASAGAGTPGSAQVPVALTPQVAEDSANPGRASITINPTSPNTDYALVDPSGNVVYPFTTPSTPGAPVTFNNLDPNTIYRVVPRTTGTSATPASRIADGAVLPVDTSNAGLSVNTFDVTVYIPAGTAADPTTFKVNGVPKTSLNDLKNLAPGTTVEILAQPMDTNGNLFKEWQGITGISSSSFTYPTGMATGRVVFTMPNHPVTIQPLYDNNQNWSTQYNDNIGSGKQISAGFPSTIADTGDFRILIDKDSVPAATKDAIAMGLADDTFRGVFQMKIVVQKKDAAGNWQDYVDPSGNPIPLSTDIVTGSLMTASREYKFFEVSTLATPSSAAGSIVANDMNVADIQATNAASYTGQFNQTLESGKTYVFGYTTLVNAFKVTVKDARDNSLITKLTLTNTNTVNDFASLYARAIQADYVDNDGITWHYEGLSKDRGNYNPYDPTLRVTADETIYVYYSNDKVDRKKAETDLKAAIQNATNQLNRINDPAKRAALQAAINAAQAVVDRINRKSSTPELIAALKALNDAVVDAGGRLPNSGGGGRSRGGSGGGSGSSGRRAAVGQNTGLRVGQDGNWELLNPAEATANPDSSKWVFNLTAGGRVKGWAYLSYTYEGQTKSEWYHFGDDNIMDSGWFLDGNTWY</sequence>
<keyword evidence="5" id="KW-1185">Reference proteome</keyword>
<evidence type="ECO:0000256" key="3">
    <source>
        <dbReference type="SAM" id="SignalP"/>
    </source>
</evidence>
<feature type="signal peptide" evidence="3">
    <location>
        <begin position="1"/>
        <end position="40"/>
    </location>
</feature>
<organism evidence="4 5">
    <name type="scientific">Lachnoanaerobaculum saburreum</name>
    <dbReference type="NCBI Taxonomy" id="467210"/>
    <lineage>
        <taxon>Bacteria</taxon>
        <taxon>Bacillati</taxon>
        <taxon>Bacillota</taxon>
        <taxon>Clostridia</taxon>
        <taxon>Lachnospirales</taxon>
        <taxon>Lachnospiraceae</taxon>
        <taxon>Lachnoanaerobaculum</taxon>
    </lineage>
</organism>
<comment type="caution">
    <text evidence="4">The sequence shown here is derived from an EMBL/GenBank/DDBJ whole genome shotgun (WGS) entry which is preliminary data.</text>
</comment>
<feature type="non-terminal residue" evidence="4">
    <location>
        <position position="1539"/>
    </location>
</feature>
<keyword evidence="1" id="KW-0175">Coiled coil</keyword>
<feature type="compositionally biased region" description="Gly residues" evidence="2">
    <location>
        <begin position="1436"/>
        <end position="1452"/>
    </location>
</feature>
<feature type="region of interest" description="Disordered" evidence="2">
    <location>
        <begin position="415"/>
        <end position="436"/>
    </location>
</feature>
<evidence type="ECO:0000313" key="4">
    <source>
        <dbReference type="EMBL" id="KXB57672.1"/>
    </source>
</evidence>
<evidence type="ECO:0000256" key="2">
    <source>
        <dbReference type="SAM" id="MobiDB-lite"/>
    </source>
</evidence>
<dbReference type="EMBL" id="LSDA01000081">
    <property type="protein sequence ID" value="KXB57672.1"/>
    <property type="molecule type" value="Genomic_DNA"/>
</dbReference>